<feature type="domain" description="Protein kinase" evidence="8">
    <location>
        <begin position="50"/>
        <end position="327"/>
    </location>
</feature>
<feature type="binding site" evidence="6">
    <location>
        <position position="81"/>
    </location>
    <ligand>
        <name>ATP</name>
        <dbReference type="ChEBI" id="CHEBI:30616"/>
    </ligand>
</feature>
<evidence type="ECO:0000256" key="7">
    <source>
        <dbReference type="RuleBase" id="RU000304"/>
    </source>
</evidence>
<evidence type="ECO:0000313" key="10">
    <source>
        <dbReference type="Proteomes" id="UP001152523"/>
    </source>
</evidence>
<dbReference type="InterPro" id="IPR008271">
    <property type="entry name" value="Ser/Thr_kinase_AS"/>
</dbReference>
<keyword evidence="2" id="KW-0808">Transferase</keyword>
<keyword evidence="1 7" id="KW-0723">Serine/threonine-protein kinase</keyword>
<dbReference type="SUPFAM" id="SSF56112">
    <property type="entry name" value="Protein kinase-like (PK-like)"/>
    <property type="match status" value="1"/>
</dbReference>
<evidence type="ECO:0000256" key="6">
    <source>
        <dbReference type="PROSITE-ProRule" id="PRU10141"/>
    </source>
</evidence>
<dbReference type="InterPro" id="IPR000719">
    <property type="entry name" value="Prot_kinase_dom"/>
</dbReference>
<reference evidence="9" key="1">
    <citation type="submission" date="2022-07" db="EMBL/GenBank/DDBJ databases">
        <authorList>
            <person name="Macas J."/>
            <person name="Novak P."/>
            <person name="Neumann P."/>
        </authorList>
    </citation>
    <scope>NUCLEOTIDE SEQUENCE</scope>
</reference>
<dbReference type="GO" id="GO:0004674">
    <property type="term" value="F:protein serine/threonine kinase activity"/>
    <property type="evidence" value="ECO:0007669"/>
    <property type="project" value="UniProtKB-KW"/>
</dbReference>
<comment type="caution">
    <text evidence="9">The sequence shown here is derived from an EMBL/GenBank/DDBJ whole genome shotgun (WGS) entry which is preliminary data.</text>
</comment>
<organism evidence="9 10">
    <name type="scientific">Cuscuta epithymum</name>
    <dbReference type="NCBI Taxonomy" id="186058"/>
    <lineage>
        <taxon>Eukaryota</taxon>
        <taxon>Viridiplantae</taxon>
        <taxon>Streptophyta</taxon>
        <taxon>Embryophyta</taxon>
        <taxon>Tracheophyta</taxon>
        <taxon>Spermatophyta</taxon>
        <taxon>Magnoliopsida</taxon>
        <taxon>eudicotyledons</taxon>
        <taxon>Gunneridae</taxon>
        <taxon>Pentapetalae</taxon>
        <taxon>asterids</taxon>
        <taxon>lamiids</taxon>
        <taxon>Solanales</taxon>
        <taxon>Convolvulaceae</taxon>
        <taxon>Cuscuteae</taxon>
        <taxon>Cuscuta</taxon>
        <taxon>Cuscuta subgen. Cuscuta</taxon>
    </lineage>
</organism>
<proteinExistence type="inferred from homology"/>
<evidence type="ECO:0000259" key="8">
    <source>
        <dbReference type="PROSITE" id="PS50011"/>
    </source>
</evidence>
<keyword evidence="5 6" id="KW-0067">ATP-binding</keyword>
<accession>A0AAV0EZT2</accession>
<gene>
    <name evidence="9" type="ORF">CEPIT_LOCUS29289</name>
</gene>
<dbReference type="Gene3D" id="3.30.200.20">
    <property type="entry name" value="Phosphorylase Kinase, domain 1"/>
    <property type="match status" value="1"/>
</dbReference>
<dbReference type="Proteomes" id="UP001152523">
    <property type="component" value="Unassembled WGS sequence"/>
</dbReference>
<evidence type="ECO:0000256" key="5">
    <source>
        <dbReference type="ARBA" id="ARBA00022840"/>
    </source>
</evidence>
<dbReference type="InterPro" id="IPR011009">
    <property type="entry name" value="Kinase-like_dom_sf"/>
</dbReference>
<evidence type="ECO:0000256" key="1">
    <source>
        <dbReference type="ARBA" id="ARBA00022527"/>
    </source>
</evidence>
<dbReference type="PANTHER" id="PTHR27001:SF213">
    <property type="entry name" value="PROTEIN KINASE DOMAIN-CONTAINING PROTEIN"/>
    <property type="match status" value="1"/>
</dbReference>
<dbReference type="AlphaFoldDB" id="A0AAV0EZT2"/>
<dbReference type="PANTHER" id="PTHR27001">
    <property type="entry name" value="OS01G0253100 PROTEIN"/>
    <property type="match status" value="1"/>
</dbReference>
<dbReference type="InterPro" id="IPR001245">
    <property type="entry name" value="Ser-Thr/Tyr_kinase_cat_dom"/>
</dbReference>
<evidence type="ECO:0000313" key="9">
    <source>
        <dbReference type="EMBL" id="CAH9128715.1"/>
    </source>
</evidence>
<protein>
    <recommendedName>
        <fullName evidence="8">Protein kinase domain-containing protein</fullName>
    </recommendedName>
</protein>
<evidence type="ECO:0000256" key="4">
    <source>
        <dbReference type="ARBA" id="ARBA00022777"/>
    </source>
</evidence>
<evidence type="ECO:0000256" key="2">
    <source>
        <dbReference type="ARBA" id="ARBA00022679"/>
    </source>
</evidence>
<keyword evidence="4" id="KW-0418">Kinase</keyword>
<dbReference type="Gene3D" id="1.10.510.10">
    <property type="entry name" value="Transferase(Phosphotransferase) domain 1"/>
    <property type="match status" value="1"/>
</dbReference>
<evidence type="ECO:0000256" key="3">
    <source>
        <dbReference type="ARBA" id="ARBA00022741"/>
    </source>
</evidence>
<dbReference type="GO" id="GO:0005886">
    <property type="term" value="C:plasma membrane"/>
    <property type="evidence" value="ECO:0007669"/>
    <property type="project" value="TreeGrafter"/>
</dbReference>
<sequence length="495" mass="54078">MGLLNCGAEAAIATCDSYNFKKTSKQCQPNRPFEIREYSYSDLQSATNGFSQDNLLGKGSHGFVYRADLLHGRSSVIAAVKTTKQSETKVAAASSTAENEIELLSRIYHPRLVNLIGYGLHLNRKKLLVVEFMPNGSLYELLHCSTRPPGLNRRVRFALQVAKAVRFCHSSNPPIIHRDIKSSNVLIDEKFNARLGDFGLALRGLAEDVAAMRTPPAGTLGYLDPGYLAPGDLSPKSDVFSFGILLLEIISGRYAIDMNYSPPSVVDWAVPLVKSGDYAGICDPRIQLPEDDAVIRQLSIVAASCVRKSATKRPGMAEVVNSLKSIYKRVRSPVWSTMQRRVVCILDTTRVAARYEPLDDSVEAVRISRARRLSAATSAGSVNRNSAIGGKNGRHVAKAKSIGSFAEIGYELLDKNAGSGAKKPTVRLNKSRSMGMLTSGSGPKLMNKSRSSSNLVTVQLVRNRNVSEWEESELLIGRIRVAQLEPLQNMGPSKQ</sequence>
<comment type="similarity">
    <text evidence="7">Belongs to the protein kinase superfamily.</text>
</comment>
<dbReference type="InterPro" id="IPR017441">
    <property type="entry name" value="Protein_kinase_ATP_BS"/>
</dbReference>
<dbReference type="SMART" id="SM00220">
    <property type="entry name" value="S_TKc"/>
    <property type="match status" value="1"/>
</dbReference>
<dbReference type="PROSITE" id="PS50011">
    <property type="entry name" value="PROTEIN_KINASE_DOM"/>
    <property type="match status" value="1"/>
</dbReference>
<dbReference type="EMBL" id="CAMAPF010000951">
    <property type="protein sequence ID" value="CAH9128715.1"/>
    <property type="molecule type" value="Genomic_DNA"/>
</dbReference>
<dbReference type="Pfam" id="PF07714">
    <property type="entry name" value="PK_Tyr_Ser-Thr"/>
    <property type="match status" value="1"/>
</dbReference>
<keyword evidence="3 6" id="KW-0547">Nucleotide-binding</keyword>
<dbReference type="PROSITE" id="PS00107">
    <property type="entry name" value="PROTEIN_KINASE_ATP"/>
    <property type="match status" value="1"/>
</dbReference>
<name>A0AAV0EZT2_9ASTE</name>
<dbReference type="GO" id="GO:0005524">
    <property type="term" value="F:ATP binding"/>
    <property type="evidence" value="ECO:0007669"/>
    <property type="project" value="UniProtKB-UniRule"/>
</dbReference>
<dbReference type="PROSITE" id="PS00108">
    <property type="entry name" value="PROTEIN_KINASE_ST"/>
    <property type="match status" value="1"/>
</dbReference>
<keyword evidence="10" id="KW-1185">Reference proteome</keyword>